<evidence type="ECO:0000259" key="16">
    <source>
        <dbReference type="Pfam" id="PF00593"/>
    </source>
</evidence>
<evidence type="ECO:0000313" key="19">
    <source>
        <dbReference type="Proteomes" id="UP000625976"/>
    </source>
</evidence>
<dbReference type="AlphaFoldDB" id="A0A917LWE4"/>
<comment type="caution">
    <text evidence="18">The sequence shown here is derived from an EMBL/GenBank/DDBJ whole genome shotgun (WGS) entry which is preliminary data.</text>
</comment>
<protein>
    <submittedName>
        <fullName evidence="18">Ferrichrome-iron receptor</fullName>
    </submittedName>
</protein>
<dbReference type="Pfam" id="PF13715">
    <property type="entry name" value="CarbopepD_reg_2"/>
    <property type="match status" value="1"/>
</dbReference>
<dbReference type="SUPFAM" id="SSF56935">
    <property type="entry name" value="Porins"/>
    <property type="match status" value="1"/>
</dbReference>
<name>A0A917LWE4_9FLAO</name>
<evidence type="ECO:0000256" key="14">
    <source>
        <dbReference type="PROSITE-ProRule" id="PRU01360"/>
    </source>
</evidence>
<reference evidence="18" key="1">
    <citation type="journal article" date="2014" name="Int. J. Syst. Evol. Microbiol.">
        <title>Complete genome sequence of Corynebacterium casei LMG S-19264T (=DSM 44701T), isolated from a smear-ripened cheese.</title>
        <authorList>
            <consortium name="US DOE Joint Genome Institute (JGI-PGF)"/>
            <person name="Walter F."/>
            <person name="Albersmeier A."/>
            <person name="Kalinowski J."/>
            <person name="Ruckert C."/>
        </authorList>
    </citation>
    <scope>NUCLEOTIDE SEQUENCE</scope>
    <source>
        <strain evidence="18">CGMCC 1.12751</strain>
    </source>
</reference>
<dbReference type="NCBIfam" id="TIGR01783">
    <property type="entry name" value="TonB-siderophor"/>
    <property type="match status" value="1"/>
</dbReference>
<evidence type="ECO:0000256" key="8">
    <source>
        <dbReference type="ARBA" id="ARBA00023004"/>
    </source>
</evidence>
<evidence type="ECO:0000259" key="17">
    <source>
        <dbReference type="Pfam" id="PF07715"/>
    </source>
</evidence>
<evidence type="ECO:0000256" key="11">
    <source>
        <dbReference type="ARBA" id="ARBA00023136"/>
    </source>
</evidence>
<feature type="domain" description="TonB-dependent receptor plug" evidence="17">
    <location>
        <begin position="130"/>
        <end position="222"/>
    </location>
</feature>
<accession>A0A917LWE4</accession>
<keyword evidence="12 18" id="KW-0675">Receptor</keyword>
<dbReference type="RefSeq" id="WP_188466873.1">
    <property type="nucleotide sequence ID" value="NZ_BMFQ01000004.1"/>
</dbReference>
<feature type="domain" description="TonB-dependent receptor-like beta-barrel" evidence="16">
    <location>
        <begin position="306"/>
        <end position="762"/>
    </location>
</feature>
<evidence type="ECO:0000256" key="15">
    <source>
        <dbReference type="RuleBase" id="RU003357"/>
    </source>
</evidence>
<dbReference type="InterPro" id="IPR039426">
    <property type="entry name" value="TonB-dep_rcpt-like"/>
</dbReference>
<evidence type="ECO:0000256" key="12">
    <source>
        <dbReference type="ARBA" id="ARBA00023170"/>
    </source>
</evidence>
<keyword evidence="3 14" id="KW-0813">Transport</keyword>
<dbReference type="CDD" id="cd01347">
    <property type="entry name" value="ligand_gated_channel"/>
    <property type="match status" value="1"/>
</dbReference>
<sequence>MYHKLTLLFVLAVQMSFSQSKITGQIQSHNSEEISFSNVLLVGTNIGTTANENGYFEFSNLSAGTYIIQVSSVGYITSSKTVQLLENEVVNLNFNMESDLYLDEVELFGNRYKHPDKIEAITRLPLAPYEQIQSISIVSEKLITQQGNLTISDATKNVPGVYTFATYGNKRESMSSRGFRGIPILKNGVRIHSDFRGVGVLTDMQGVDNIQVLKGSAAITQGVATDLGSPGGIINIVTKTPKYYFGGNAYVRAGSYGQLRTAFDVFGPLTEKGNVAFRINGAIERSDSYRSGISMNRFYINPSLEWQVDDKTTITLEMDYFDDSRTPDVGTVNLADNDVNAIYDLPYNQFLGFENDRSLTKNTTYAIRFNRELTDKLNLVGAFYKSNLDLDDKGASLGGVIEDELDNPIYNERKRGYAISERQDDNSVLQFDLVGEDLKTGSISHTFQVGFDYRTSTFNTRNQSISTVDTINVFTNNTRELPSDLDYGNATLAGSSTSAIGFVAQDVMTFNKWIKAFLGVRYSQTQTDGETETVQSDAFNPMVGFIATPIENINVFASYTNSSYPRTGTRLDVNGNELGNERYDQLEAGIKTNWLNSRLRFNFTFFKINNQDINLPVYDENWIETGYYQKGGNDERKGIEVELSGRILENLEVITGYSYINAQYKEHTSYVYGSAPLNTPKNTFNAYVNYWFKNNLDGLSVGAGAYYTGERPVNDWSSGAITHEGIVPNQQPFIVDAYTQVNMQAAYNFNEHWNFRVLLNNVFNQIGYNTYRTTYINQTDPRNFAGVLTYSF</sequence>
<evidence type="ECO:0000256" key="6">
    <source>
        <dbReference type="ARBA" id="ARBA00022692"/>
    </source>
</evidence>
<reference evidence="18" key="2">
    <citation type="submission" date="2020-09" db="EMBL/GenBank/DDBJ databases">
        <authorList>
            <person name="Sun Q."/>
            <person name="Zhou Y."/>
        </authorList>
    </citation>
    <scope>NUCLEOTIDE SEQUENCE</scope>
    <source>
        <strain evidence="18">CGMCC 1.12751</strain>
    </source>
</reference>
<gene>
    <name evidence="18" type="ORF">GCM10010976_32940</name>
</gene>
<keyword evidence="4 14" id="KW-1134">Transmembrane beta strand</keyword>
<evidence type="ECO:0000313" key="18">
    <source>
        <dbReference type="EMBL" id="GGG59590.1"/>
    </source>
</evidence>
<dbReference type="GO" id="GO:0015344">
    <property type="term" value="F:siderophore uptake transmembrane transporter activity"/>
    <property type="evidence" value="ECO:0007669"/>
    <property type="project" value="TreeGrafter"/>
</dbReference>
<dbReference type="Pfam" id="PF07715">
    <property type="entry name" value="Plug"/>
    <property type="match status" value="1"/>
</dbReference>
<dbReference type="Pfam" id="PF00593">
    <property type="entry name" value="TonB_dep_Rec_b-barrel"/>
    <property type="match status" value="1"/>
</dbReference>
<evidence type="ECO:0000256" key="7">
    <source>
        <dbReference type="ARBA" id="ARBA00022729"/>
    </source>
</evidence>
<dbReference type="PANTHER" id="PTHR32552">
    <property type="entry name" value="FERRICHROME IRON RECEPTOR-RELATED"/>
    <property type="match status" value="1"/>
</dbReference>
<dbReference type="Gene3D" id="2.60.40.1120">
    <property type="entry name" value="Carboxypeptidase-like, regulatory domain"/>
    <property type="match status" value="1"/>
</dbReference>
<keyword evidence="7" id="KW-0732">Signal</keyword>
<dbReference type="Gene3D" id="2.40.170.20">
    <property type="entry name" value="TonB-dependent receptor, beta-barrel domain"/>
    <property type="match status" value="1"/>
</dbReference>
<keyword evidence="8" id="KW-0408">Iron</keyword>
<dbReference type="GO" id="GO:0015891">
    <property type="term" value="P:siderophore transport"/>
    <property type="evidence" value="ECO:0007669"/>
    <property type="project" value="InterPro"/>
</dbReference>
<evidence type="ECO:0000256" key="9">
    <source>
        <dbReference type="ARBA" id="ARBA00023065"/>
    </source>
</evidence>
<dbReference type="GO" id="GO:0038023">
    <property type="term" value="F:signaling receptor activity"/>
    <property type="evidence" value="ECO:0007669"/>
    <property type="project" value="InterPro"/>
</dbReference>
<dbReference type="PANTHER" id="PTHR32552:SF68">
    <property type="entry name" value="FERRICHROME OUTER MEMBRANE TRANSPORTER_PHAGE RECEPTOR"/>
    <property type="match status" value="1"/>
</dbReference>
<keyword evidence="13 14" id="KW-0998">Cell outer membrane</keyword>
<dbReference type="InterPro" id="IPR000531">
    <property type="entry name" value="Beta-barrel_TonB"/>
</dbReference>
<organism evidence="18 19">
    <name type="scientific">Bizionia arctica</name>
    <dbReference type="NCBI Taxonomy" id="1495645"/>
    <lineage>
        <taxon>Bacteria</taxon>
        <taxon>Pseudomonadati</taxon>
        <taxon>Bacteroidota</taxon>
        <taxon>Flavobacteriia</taxon>
        <taxon>Flavobacteriales</taxon>
        <taxon>Flavobacteriaceae</taxon>
        <taxon>Bizionia</taxon>
    </lineage>
</organism>
<comment type="similarity">
    <text evidence="2 14 15">Belongs to the TonB-dependent receptor family.</text>
</comment>
<dbReference type="PROSITE" id="PS52016">
    <property type="entry name" value="TONB_DEPENDENT_REC_3"/>
    <property type="match status" value="1"/>
</dbReference>
<dbReference type="InterPro" id="IPR010105">
    <property type="entry name" value="TonB_sidphr_rcpt"/>
</dbReference>
<dbReference type="Proteomes" id="UP000625976">
    <property type="component" value="Unassembled WGS sequence"/>
</dbReference>
<keyword evidence="6 14" id="KW-0812">Transmembrane</keyword>
<keyword evidence="9" id="KW-0406">Ion transport</keyword>
<evidence type="ECO:0000256" key="4">
    <source>
        <dbReference type="ARBA" id="ARBA00022452"/>
    </source>
</evidence>
<evidence type="ECO:0000256" key="10">
    <source>
        <dbReference type="ARBA" id="ARBA00023077"/>
    </source>
</evidence>
<dbReference type="EMBL" id="BMFQ01000004">
    <property type="protein sequence ID" value="GGG59590.1"/>
    <property type="molecule type" value="Genomic_DNA"/>
</dbReference>
<dbReference type="Gene3D" id="2.170.130.10">
    <property type="entry name" value="TonB-dependent receptor, plug domain"/>
    <property type="match status" value="1"/>
</dbReference>
<dbReference type="SUPFAM" id="SSF49464">
    <property type="entry name" value="Carboxypeptidase regulatory domain-like"/>
    <property type="match status" value="1"/>
</dbReference>
<keyword evidence="11 14" id="KW-0472">Membrane</keyword>
<keyword evidence="10 15" id="KW-0798">TonB box</keyword>
<evidence type="ECO:0000256" key="1">
    <source>
        <dbReference type="ARBA" id="ARBA00004571"/>
    </source>
</evidence>
<dbReference type="InterPro" id="IPR008969">
    <property type="entry name" value="CarboxyPept-like_regulatory"/>
</dbReference>
<evidence type="ECO:0000256" key="5">
    <source>
        <dbReference type="ARBA" id="ARBA00022496"/>
    </source>
</evidence>
<dbReference type="InterPro" id="IPR036942">
    <property type="entry name" value="Beta-barrel_TonB_sf"/>
</dbReference>
<proteinExistence type="inferred from homology"/>
<dbReference type="InterPro" id="IPR037066">
    <property type="entry name" value="Plug_dom_sf"/>
</dbReference>
<evidence type="ECO:0000256" key="3">
    <source>
        <dbReference type="ARBA" id="ARBA00022448"/>
    </source>
</evidence>
<evidence type="ECO:0000256" key="2">
    <source>
        <dbReference type="ARBA" id="ARBA00009810"/>
    </source>
</evidence>
<dbReference type="InterPro" id="IPR012910">
    <property type="entry name" value="Plug_dom"/>
</dbReference>
<evidence type="ECO:0000256" key="13">
    <source>
        <dbReference type="ARBA" id="ARBA00023237"/>
    </source>
</evidence>
<keyword evidence="5" id="KW-0410">Iron transport</keyword>
<keyword evidence="19" id="KW-1185">Reference proteome</keyword>
<comment type="subcellular location">
    <subcellularLocation>
        <location evidence="1 14">Cell outer membrane</location>
        <topology evidence="1 14">Multi-pass membrane protein</topology>
    </subcellularLocation>
</comment>
<dbReference type="GO" id="GO:0009279">
    <property type="term" value="C:cell outer membrane"/>
    <property type="evidence" value="ECO:0007669"/>
    <property type="project" value="UniProtKB-SubCell"/>
</dbReference>